<keyword evidence="9" id="KW-0479">Metal-binding</keyword>
<dbReference type="GO" id="GO:0015095">
    <property type="term" value="F:magnesium ion transmembrane transporter activity"/>
    <property type="evidence" value="ECO:0007669"/>
    <property type="project" value="UniProtKB-UniRule"/>
</dbReference>
<dbReference type="PANTHER" id="PTHR43773:SF1">
    <property type="entry name" value="MAGNESIUM TRANSPORTER MGTE"/>
    <property type="match status" value="1"/>
</dbReference>
<evidence type="ECO:0000256" key="1">
    <source>
        <dbReference type="ARBA" id="ARBA00004141"/>
    </source>
</evidence>
<dbReference type="InterPro" id="IPR006668">
    <property type="entry name" value="Mg_transptr_MgtE_intracell_dom"/>
</dbReference>
<dbReference type="EMBL" id="SETE01000003">
    <property type="protein sequence ID" value="RYM34039.1"/>
    <property type="molecule type" value="Genomic_DNA"/>
</dbReference>
<keyword evidence="9" id="KW-1003">Cell membrane</keyword>
<dbReference type="RefSeq" id="WP_130093480.1">
    <property type="nucleotide sequence ID" value="NZ_SETE01000003.1"/>
</dbReference>
<name>A0A4Q4KPV2_9FLAO</name>
<evidence type="ECO:0000256" key="3">
    <source>
        <dbReference type="ARBA" id="ARBA00022448"/>
    </source>
</evidence>
<dbReference type="SUPFAM" id="SSF54631">
    <property type="entry name" value="CBS-domain pair"/>
    <property type="match status" value="1"/>
</dbReference>
<comment type="subcellular location">
    <subcellularLocation>
        <location evidence="9">Cell membrane</location>
        <topology evidence="9">Multi-pass membrane protein</topology>
    </subcellularLocation>
    <subcellularLocation>
        <location evidence="1">Membrane</location>
        <topology evidence="1">Multi-pass membrane protein</topology>
    </subcellularLocation>
</comment>
<dbReference type="Gene3D" id="1.10.357.20">
    <property type="entry name" value="SLC41 divalent cation transporters, integral membrane domain"/>
    <property type="match status" value="1"/>
</dbReference>
<dbReference type="Pfam" id="PF01769">
    <property type="entry name" value="MgtE"/>
    <property type="match status" value="1"/>
</dbReference>
<evidence type="ECO:0000259" key="10">
    <source>
        <dbReference type="PROSITE" id="PS51371"/>
    </source>
</evidence>
<dbReference type="InterPro" id="IPR006669">
    <property type="entry name" value="MgtE_transporter"/>
</dbReference>
<feature type="transmembrane region" description="Helical" evidence="9">
    <location>
        <begin position="424"/>
        <end position="447"/>
    </location>
</feature>
<dbReference type="Pfam" id="PF00571">
    <property type="entry name" value="CBS"/>
    <property type="match status" value="2"/>
</dbReference>
<reference evidence="11 12" key="1">
    <citation type="submission" date="2019-02" db="EMBL/GenBank/DDBJ databases">
        <title>Genome sequence of the sea-ice species Brumimicrobium glaciale.</title>
        <authorList>
            <person name="Bowman J.P."/>
        </authorList>
    </citation>
    <scope>NUCLEOTIDE SEQUENCE [LARGE SCALE GENOMIC DNA]</scope>
    <source>
        <strain evidence="11 12">IC156</strain>
    </source>
</reference>
<dbReference type="OrthoDB" id="9790355at2"/>
<dbReference type="CDD" id="cd04606">
    <property type="entry name" value="CBS_pair_Mg_transporter"/>
    <property type="match status" value="1"/>
</dbReference>
<dbReference type="InterPro" id="IPR046342">
    <property type="entry name" value="CBS_dom_sf"/>
</dbReference>
<dbReference type="InterPro" id="IPR038076">
    <property type="entry name" value="MgtE_N_sf"/>
</dbReference>
<dbReference type="InterPro" id="IPR006667">
    <property type="entry name" value="SLC41_membr_dom"/>
</dbReference>
<evidence type="ECO:0000256" key="6">
    <source>
        <dbReference type="ARBA" id="ARBA00022989"/>
    </source>
</evidence>
<evidence type="ECO:0000256" key="9">
    <source>
        <dbReference type="RuleBase" id="RU362011"/>
    </source>
</evidence>
<comment type="function">
    <text evidence="9">Acts as a magnesium transporter.</text>
</comment>
<keyword evidence="3 9" id="KW-0813">Transport</keyword>
<dbReference type="PROSITE" id="PS51371">
    <property type="entry name" value="CBS"/>
    <property type="match status" value="2"/>
</dbReference>
<feature type="domain" description="CBS" evidence="10">
    <location>
        <begin position="139"/>
        <end position="202"/>
    </location>
</feature>
<dbReference type="GO" id="GO:0005886">
    <property type="term" value="C:plasma membrane"/>
    <property type="evidence" value="ECO:0007669"/>
    <property type="project" value="UniProtKB-SubCell"/>
</dbReference>
<keyword evidence="5 9" id="KW-0460">Magnesium</keyword>
<evidence type="ECO:0000256" key="2">
    <source>
        <dbReference type="ARBA" id="ARBA00009749"/>
    </source>
</evidence>
<keyword evidence="4 9" id="KW-0812">Transmembrane</keyword>
<feature type="transmembrane region" description="Helical" evidence="9">
    <location>
        <begin position="316"/>
        <end position="339"/>
    </location>
</feature>
<dbReference type="SUPFAM" id="SSF158791">
    <property type="entry name" value="MgtE N-terminal domain-like"/>
    <property type="match status" value="1"/>
</dbReference>
<dbReference type="Gene3D" id="1.25.60.10">
    <property type="entry name" value="MgtE N-terminal domain-like"/>
    <property type="match status" value="1"/>
</dbReference>
<feature type="transmembrane region" description="Helical" evidence="9">
    <location>
        <begin position="286"/>
        <end position="304"/>
    </location>
</feature>
<evidence type="ECO:0000313" key="11">
    <source>
        <dbReference type="EMBL" id="RYM34039.1"/>
    </source>
</evidence>
<keyword evidence="6 9" id="KW-1133">Transmembrane helix</keyword>
<dbReference type="NCBIfam" id="TIGR00400">
    <property type="entry name" value="mgtE"/>
    <property type="match status" value="1"/>
</dbReference>
<dbReference type="InterPro" id="IPR036739">
    <property type="entry name" value="SLC41_membr_dom_sf"/>
</dbReference>
<accession>A0A4Q4KPV2</accession>
<protein>
    <recommendedName>
        <fullName evidence="9">Magnesium transporter MgtE</fullName>
    </recommendedName>
</protein>
<comment type="caution">
    <text evidence="11">The sequence shown here is derived from an EMBL/GenBank/DDBJ whole genome shotgun (WGS) entry which is preliminary data.</text>
</comment>
<sequence length="449" mass="50062">MQYELTREYLDEIRDLIAENESDFIEKEIIILHPADIAEILDELNRDEAKYIYDHLDHDLQGDVLMELDDDVRQRFVETFNSDQLALQLENLDSDDAVDILGEMSVAKQLEVISKMDSENASELVDLLNYDEDSAGGLMQTEFIRAKLEWPINRCVIELRRQAEEVDKVHTIYVVDNDDKLVGTLSLRALLVANAKSVVRDVYENTNMAYVYTNEDAEEVARVMDKYDLVSVPVLDLQKKLVGRITIDDIVDVIREEADKDFQMASGISENVEHNAGIIKMSRARLPWLMIGLMGGVLGSQVIGNFETQIGAIPSLAFFIPLVAAMGGNVGVQSSAIVVQSIANGTSQFSSILSRVKREALLGLLNGLICGIFIFGITWLLQDIRLGISVSIALFIVIFFAAIFGTLIPLILHKYKVDPAVATGPFITTLNDVVGLFIYFAVGMMVFDL</sequence>
<dbReference type="Gene3D" id="3.10.580.10">
    <property type="entry name" value="CBS-domain"/>
    <property type="match status" value="1"/>
</dbReference>
<evidence type="ECO:0000313" key="12">
    <source>
        <dbReference type="Proteomes" id="UP000293952"/>
    </source>
</evidence>
<dbReference type="AlphaFoldDB" id="A0A4Q4KPV2"/>
<evidence type="ECO:0000256" key="4">
    <source>
        <dbReference type="ARBA" id="ARBA00022692"/>
    </source>
</evidence>
<evidence type="ECO:0000256" key="7">
    <source>
        <dbReference type="ARBA" id="ARBA00023136"/>
    </source>
</evidence>
<dbReference type="SMART" id="SM00924">
    <property type="entry name" value="MgtE_N"/>
    <property type="match status" value="1"/>
</dbReference>
<comment type="similarity">
    <text evidence="2 9">Belongs to the SLC41A transporter family.</text>
</comment>
<dbReference type="PANTHER" id="PTHR43773">
    <property type="entry name" value="MAGNESIUM TRANSPORTER MGTE"/>
    <property type="match status" value="1"/>
</dbReference>
<dbReference type="SUPFAM" id="SSF161093">
    <property type="entry name" value="MgtE membrane domain-like"/>
    <property type="match status" value="1"/>
</dbReference>
<keyword evidence="8" id="KW-0129">CBS domain</keyword>
<evidence type="ECO:0000256" key="8">
    <source>
        <dbReference type="PROSITE-ProRule" id="PRU00703"/>
    </source>
</evidence>
<organism evidence="11 12">
    <name type="scientific">Brumimicrobium glaciale</name>
    <dbReference type="NCBI Taxonomy" id="200475"/>
    <lineage>
        <taxon>Bacteria</taxon>
        <taxon>Pseudomonadati</taxon>
        <taxon>Bacteroidota</taxon>
        <taxon>Flavobacteriia</taxon>
        <taxon>Flavobacteriales</taxon>
        <taxon>Crocinitomicaceae</taxon>
        <taxon>Brumimicrobium</taxon>
    </lineage>
</organism>
<comment type="subunit">
    <text evidence="9">Homodimer.</text>
</comment>
<feature type="domain" description="CBS" evidence="10">
    <location>
        <begin position="204"/>
        <end position="260"/>
    </location>
</feature>
<dbReference type="SMART" id="SM00116">
    <property type="entry name" value="CBS"/>
    <property type="match status" value="2"/>
</dbReference>
<feature type="transmembrane region" description="Helical" evidence="9">
    <location>
        <begin position="360"/>
        <end position="381"/>
    </location>
</feature>
<evidence type="ECO:0000256" key="5">
    <source>
        <dbReference type="ARBA" id="ARBA00022842"/>
    </source>
</evidence>
<keyword evidence="7 9" id="KW-0472">Membrane</keyword>
<dbReference type="Pfam" id="PF03448">
    <property type="entry name" value="MgtE_N"/>
    <property type="match status" value="1"/>
</dbReference>
<feature type="transmembrane region" description="Helical" evidence="9">
    <location>
        <begin position="387"/>
        <end position="412"/>
    </location>
</feature>
<proteinExistence type="inferred from homology"/>
<keyword evidence="12" id="KW-1185">Reference proteome</keyword>
<dbReference type="InterPro" id="IPR000644">
    <property type="entry name" value="CBS_dom"/>
</dbReference>
<dbReference type="GO" id="GO:0046872">
    <property type="term" value="F:metal ion binding"/>
    <property type="evidence" value="ECO:0007669"/>
    <property type="project" value="UniProtKB-KW"/>
</dbReference>
<dbReference type="Proteomes" id="UP000293952">
    <property type="component" value="Unassembled WGS sequence"/>
</dbReference>
<gene>
    <name evidence="11" type="primary">mgtE</name>
    <name evidence="11" type="ORF">ERX46_08740</name>
</gene>